<reference evidence="4 5" key="1">
    <citation type="submission" date="2016-10" db="EMBL/GenBank/DDBJ databases">
        <authorList>
            <person name="de Groot N.N."/>
        </authorList>
    </citation>
    <scope>NUCLEOTIDE SEQUENCE [LARGE SCALE GENOMIC DNA]</scope>
    <source>
        <strain evidence="4 5">DSM 26130</strain>
    </source>
</reference>
<dbReference type="EMBL" id="FOLQ01000005">
    <property type="protein sequence ID" value="SFD55994.1"/>
    <property type="molecule type" value="Genomic_DNA"/>
</dbReference>
<organism evidence="4 5">
    <name type="scientific">Spirosoma endophyticum</name>
    <dbReference type="NCBI Taxonomy" id="662367"/>
    <lineage>
        <taxon>Bacteria</taxon>
        <taxon>Pseudomonadati</taxon>
        <taxon>Bacteroidota</taxon>
        <taxon>Cytophagia</taxon>
        <taxon>Cytophagales</taxon>
        <taxon>Cytophagaceae</taxon>
        <taxon>Spirosoma</taxon>
    </lineage>
</organism>
<dbReference type="Gene3D" id="3.40.50.2000">
    <property type="entry name" value="Glycogen Phosphorylase B"/>
    <property type="match status" value="1"/>
</dbReference>
<name>A0A1I1TBJ1_9BACT</name>
<dbReference type="RefSeq" id="WP_093827986.1">
    <property type="nucleotide sequence ID" value="NZ_FOLQ01000005.1"/>
</dbReference>
<dbReference type="AlphaFoldDB" id="A0A1I1TBJ1"/>
<evidence type="ECO:0000259" key="3">
    <source>
        <dbReference type="Pfam" id="PF00534"/>
    </source>
</evidence>
<dbReference type="Pfam" id="PF00534">
    <property type="entry name" value="Glycos_transf_1"/>
    <property type="match status" value="1"/>
</dbReference>
<sequence>MSQRDKKVRVLHISTAHQPQDPRIVFKQCQTLAESLYDVFCALPNADPAVASGIHFIRLPYFQRVIWRTLLTCPLILLRCLWLRPGIIHIYVPEFIPFAFVFQLFGAQVIYEVQENLYKKIHLKSFNKGYILEKAFRWFDALARRHFYLIFTEHGYLDTYTSLAKPHAVIYNYPLLSFLEPFRQPYQPNSAQPSFFYIGWLSFERAFDTLVAGLVKLKLTYPDFVVHLFGRQTFTKSDLINLPNFTDIRNNLRFYGYADQRSAFPYAARATAGMALLKPVGDYPDSYTTKLFEYMALGLPVITSDFPLYKDVVERHHCGFCVSPYDPNQIADALTYLIEHPEEARTMGQRGRDAVETIYNWTSESKKLLNYYDLVLSQGHNST</sequence>
<keyword evidence="1" id="KW-0328">Glycosyltransferase</keyword>
<evidence type="ECO:0000313" key="5">
    <source>
        <dbReference type="Proteomes" id="UP000198598"/>
    </source>
</evidence>
<protein>
    <submittedName>
        <fullName evidence="4">Glycosyltransferase involved in cell wall bisynthesis</fullName>
    </submittedName>
</protein>
<keyword evidence="5" id="KW-1185">Reference proteome</keyword>
<dbReference type="STRING" id="662367.SAMN05216167_105413"/>
<dbReference type="InterPro" id="IPR001296">
    <property type="entry name" value="Glyco_trans_1"/>
</dbReference>
<gene>
    <name evidence="4" type="ORF">SAMN05216167_105413</name>
</gene>
<evidence type="ECO:0000256" key="1">
    <source>
        <dbReference type="ARBA" id="ARBA00022676"/>
    </source>
</evidence>
<dbReference type="SUPFAM" id="SSF53756">
    <property type="entry name" value="UDP-Glycosyltransferase/glycogen phosphorylase"/>
    <property type="match status" value="1"/>
</dbReference>
<keyword evidence="2 4" id="KW-0808">Transferase</keyword>
<dbReference type="GO" id="GO:0016757">
    <property type="term" value="F:glycosyltransferase activity"/>
    <property type="evidence" value="ECO:0007669"/>
    <property type="project" value="UniProtKB-KW"/>
</dbReference>
<dbReference type="PANTHER" id="PTHR12526:SF629">
    <property type="entry name" value="TEICHURONIC ACID BIOSYNTHESIS GLYCOSYLTRANSFERASE TUAH-RELATED"/>
    <property type="match status" value="1"/>
</dbReference>
<dbReference type="PANTHER" id="PTHR12526">
    <property type="entry name" value="GLYCOSYLTRANSFERASE"/>
    <property type="match status" value="1"/>
</dbReference>
<evidence type="ECO:0000313" key="4">
    <source>
        <dbReference type="EMBL" id="SFD55994.1"/>
    </source>
</evidence>
<evidence type="ECO:0000256" key="2">
    <source>
        <dbReference type="ARBA" id="ARBA00022679"/>
    </source>
</evidence>
<feature type="domain" description="Glycosyl transferase family 1" evidence="3">
    <location>
        <begin position="182"/>
        <end position="352"/>
    </location>
</feature>
<dbReference type="Proteomes" id="UP000198598">
    <property type="component" value="Unassembled WGS sequence"/>
</dbReference>
<accession>A0A1I1TBJ1</accession>
<dbReference type="OrthoDB" id="1450439at2"/>
<proteinExistence type="predicted"/>